<keyword evidence="3" id="KW-1185">Reference proteome</keyword>
<proteinExistence type="predicted"/>
<evidence type="ECO:0000313" key="2">
    <source>
        <dbReference type="EMBL" id="GAA1261531.1"/>
    </source>
</evidence>
<dbReference type="Proteomes" id="UP001500037">
    <property type="component" value="Unassembled WGS sequence"/>
</dbReference>
<sequence length="93" mass="10513">MRILRHRTDLTTGRVSRQTVYAITDLTSQQASPQQLGQLTRAPWIAENQLHFVRDTTFAAPKAHRSSPGCSRRAERRAETREPGETAEKTTPI</sequence>
<reference evidence="3" key="1">
    <citation type="journal article" date="2019" name="Int. J. Syst. Evol. Microbiol.">
        <title>The Global Catalogue of Microorganisms (GCM) 10K type strain sequencing project: providing services to taxonomists for standard genome sequencing and annotation.</title>
        <authorList>
            <consortium name="The Broad Institute Genomics Platform"/>
            <consortium name="The Broad Institute Genome Sequencing Center for Infectious Disease"/>
            <person name="Wu L."/>
            <person name="Ma J."/>
        </authorList>
    </citation>
    <scope>NUCLEOTIDE SEQUENCE [LARGE SCALE GENOMIC DNA]</scope>
    <source>
        <strain evidence="3">JCM 13004</strain>
    </source>
</reference>
<evidence type="ECO:0008006" key="4">
    <source>
        <dbReference type="Google" id="ProtNLM"/>
    </source>
</evidence>
<dbReference type="EMBL" id="BAAALF010000145">
    <property type="protein sequence ID" value="GAA1261531.1"/>
    <property type="molecule type" value="Genomic_DNA"/>
</dbReference>
<organism evidence="2 3">
    <name type="scientific">Kitasatospora nipponensis</name>
    <dbReference type="NCBI Taxonomy" id="258049"/>
    <lineage>
        <taxon>Bacteria</taxon>
        <taxon>Bacillati</taxon>
        <taxon>Actinomycetota</taxon>
        <taxon>Actinomycetes</taxon>
        <taxon>Kitasatosporales</taxon>
        <taxon>Streptomycetaceae</taxon>
        <taxon>Kitasatospora</taxon>
    </lineage>
</organism>
<feature type="region of interest" description="Disordered" evidence="1">
    <location>
        <begin position="59"/>
        <end position="93"/>
    </location>
</feature>
<feature type="compositionally biased region" description="Basic and acidic residues" evidence="1">
    <location>
        <begin position="72"/>
        <end position="93"/>
    </location>
</feature>
<evidence type="ECO:0000256" key="1">
    <source>
        <dbReference type="SAM" id="MobiDB-lite"/>
    </source>
</evidence>
<name>A0ABP4HDZ5_9ACTN</name>
<comment type="caution">
    <text evidence="2">The sequence shown here is derived from an EMBL/GenBank/DDBJ whole genome shotgun (WGS) entry which is preliminary data.</text>
</comment>
<protein>
    <recommendedName>
        <fullName evidence="4">DDE family transposase</fullName>
    </recommendedName>
</protein>
<gene>
    <name evidence="2" type="ORF">GCM10009665_59070</name>
</gene>
<accession>A0ABP4HDZ5</accession>
<evidence type="ECO:0000313" key="3">
    <source>
        <dbReference type="Proteomes" id="UP001500037"/>
    </source>
</evidence>